<dbReference type="NCBIfam" id="TIGR00431">
    <property type="entry name" value="TruB"/>
    <property type="match status" value="1"/>
</dbReference>
<organism evidence="9 10">
    <name type="scientific">Aestuariivirga litoralis</name>
    <dbReference type="NCBI Taxonomy" id="2650924"/>
    <lineage>
        <taxon>Bacteria</taxon>
        <taxon>Pseudomonadati</taxon>
        <taxon>Pseudomonadota</taxon>
        <taxon>Alphaproteobacteria</taxon>
        <taxon>Hyphomicrobiales</taxon>
        <taxon>Aestuariivirgaceae</taxon>
        <taxon>Aestuariivirga</taxon>
    </lineage>
</organism>
<feature type="domain" description="tRNA pseudouridylate synthase B C-terminal" evidence="8">
    <location>
        <begin position="180"/>
        <end position="242"/>
    </location>
</feature>
<reference evidence="10" key="1">
    <citation type="submission" date="2018-06" db="EMBL/GenBank/DDBJ databases">
        <title>Aestuariibacter litoralis strain KCTC 52945T.</title>
        <authorList>
            <person name="Li X."/>
            <person name="Salam N."/>
            <person name="Li J.-L."/>
            <person name="Chen Y.-M."/>
            <person name="Yang Z.-W."/>
            <person name="Zhang L.-Y."/>
            <person name="Han M.-X."/>
            <person name="Xiao M."/>
            <person name="Li W.-J."/>
        </authorList>
    </citation>
    <scope>NUCLEOTIDE SEQUENCE [LARGE SCALE GENOMIC DNA]</scope>
    <source>
        <strain evidence="10">KCTC 52945</strain>
    </source>
</reference>
<comment type="catalytic activity">
    <reaction evidence="1 5">
        <text>uridine(55) in tRNA = pseudouridine(55) in tRNA</text>
        <dbReference type="Rhea" id="RHEA:42532"/>
        <dbReference type="Rhea" id="RHEA-COMP:10101"/>
        <dbReference type="Rhea" id="RHEA-COMP:10102"/>
        <dbReference type="ChEBI" id="CHEBI:65314"/>
        <dbReference type="ChEBI" id="CHEBI:65315"/>
        <dbReference type="EC" id="5.4.99.25"/>
    </reaction>
</comment>
<dbReference type="SUPFAM" id="SSF55120">
    <property type="entry name" value="Pseudouridine synthase"/>
    <property type="match status" value="1"/>
</dbReference>
<dbReference type="GO" id="GO:0160148">
    <property type="term" value="F:tRNA pseudouridine(55) synthase activity"/>
    <property type="evidence" value="ECO:0007669"/>
    <property type="project" value="UniProtKB-EC"/>
</dbReference>
<dbReference type="GO" id="GO:1990481">
    <property type="term" value="P:mRNA pseudouridine synthesis"/>
    <property type="evidence" value="ECO:0007669"/>
    <property type="project" value="TreeGrafter"/>
</dbReference>
<dbReference type="EC" id="5.4.99.25" evidence="5"/>
<feature type="domain" description="tRNA pseudouridine synthase II TruB subfamily 1 C-terminal" evidence="7">
    <location>
        <begin position="246"/>
        <end position="303"/>
    </location>
</feature>
<dbReference type="RefSeq" id="WP_111199612.1">
    <property type="nucleotide sequence ID" value="NZ_QKVK01000008.1"/>
</dbReference>
<dbReference type="Proteomes" id="UP000248795">
    <property type="component" value="Unassembled WGS sequence"/>
</dbReference>
<evidence type="ECO:0000256" key="2">
    <source>
        <dbReference type="ARBA" id="ARBA00005642"/>
    </source>
</evidence>
<gene>
    <name evidence="5" type="primary">truB</name>
    <name evidence="9" type="ORF">DK847_16405</name>
</gene>
<evidence type="ECO:0000259" key="8">
    <source>
        <dbReference type="Pfam" id="PF16198"/>
    </source>
</evidence>
<comment type="similarity">
    <text evidence="2 5">Belongs to the pseudouridine synthase TruB family. Type 1 subfamily.</text>
</comment>
<accession>A0A2W2AJY9</accession>
<evidence type="ECO:0000313" key="9">
    <source>
        <dbReference type="EMBL" id="PZF75805.1"/>
    </source>
</evidence>
<dbReference type="AlphaFoldDB" id="A0A2W2AJY9"/>
<evidence type="ECO:0000259" key="6">
    <source>
        <dbReference type="Pfam" id="PF01509"/>
    </source>
</evidence>
<protein>
    <recommendedName>
        <fullName evidence="5">tRNA pseudouridine synthase B</fullName>
        <ecNumber evidence="5">5.4.99.25</ecNumber>
    </recommendedName>
    <alternativeName>
        <fullName evidence="5">tRNA pseudouridine(55) synthase</fullName>
        <shortName evidence="5">Psi55 synthase</shortName>
    </alternativeName>
    <alternativeName>
        <fullName evidence="5">tRNA pseudouridylate synthase</fullName>
    </alternativeName>
    <alternativeName>
        <fullName evidence="5">tRNA-uridine isomerase</fullName>
    </alternativeName>
</protein>
<dbReference type="Pfam" id="PF16198">
    <property type="entry name" value="TruB_C_2"/>
    <property type="match status" value="1"/>
</dbReference>
<dbReference type="Gene3D" id="3.30.2350.10">
    <property type="entry name" value="Pseudouridine synthase"/>
    <property type="match status" value="1"/>
</dbReference>
<proteinExistence type="inferred from homology"/>
<keyword evidence="3 5" id="KW-0819">tRNA processing</keyword>
<dbReference type="Pfam" id="PF09157">
    <property type="entry name" value="TruB-C_2"/>
    <property type="match status" value="1"/>
</dbReference>
<dbReference type="InterPro" id="IPR036974">
    <property type="entry name" value="PUA_sf"/>
</dbReference>
<comment type="function">
    <text evidence="5">Responsible for synthesis of pseudouridine from uracil-55 in the psi GC loop of transfer RNAs.</text>
</comment>
<dbReference type="PANTHER" id="PTHR13767:SF2">
    <property type="entry name" value="PSEUDOURIDYLATE SYNTHASE TRUB1"/>
    <property type="match status" value="1"/>
</dbReference>
<name>A0A2W2AJY9_9HYPH</name>
<comment type="caution">
    <text evidence="9">The sequence shown here is derived from an EMBL/GenBank/DDBJ whole genome shotgun (WGS) entry which is preliminary data.</text>
</comment>
<evidence type="ECO:0000256" key="3">
    <source>
        <dbReference type="ARBA" id="ARBA00022694"/>
    </source>
</evidence>
<evidence type="ECO:0000256" key="4">
    <source>
        <dbReference type="ARBA" id="ARBA00023235"/>
    </source>
</evidence>
<evidence type="ECO:0000256" key="1">
    <source>
        <dbReference type="ARBA" id="ARBA00000385"/>
    </source>
</evidence>
<dbReference type="HAMAP" id="MF_01080">
    <property type="entry name" value="TruB_bact"/>
    <property type="match status" value="1"/>
</dbReference>
<dbReference type="Pfam" id="PF01509">
    <property type="entry name" value="TruB_N"/>
    <property type="match status" value="1"/>
</dbReference>
<sequence>MAKTKRTPVHGWVILDKPYGMTSTQAVGKIRWLFNAEKAGHGGTLDPLASGLLPIALGEATKTVSHAMDGRKVYRFTVAFGEERTTDDLEGEVTGTSDRRPSQSEIESILPRFTGEIMQAPPAFSAIKVDGERAYDLARAGEAVELAERPVLIEALTLVDIPDPDHATFEVTCGKGTYIRSLARDMGRALGTAAHVSMLRRVAVGPFTEAHMISLENLAELGHKAPGGDANKGVLLPIETVLDGIPALAIDEEQARRLKLGQSVLLRGANAPIAEDSVLVMSGGKPVGLGTIEQGSLKPKRLFNL</sequence>
<dbReference type="EMBL" id="QKVK01000008">
    <property type="protein sequence ID" value="PZF75805.1"/>
    <property type="molecule type" value="Genomic_DNA"/>
</dbReference>
<dbReference type="GO" id="GO:0031119">
    <property type="term" value="P:tRNA pseudouridine synthesis"/>
    <property type="evidence" value="ECO:0007669"/>
    <property type="project" value="UniProtKB-UniRule"/>
</dbReference>
<dbReference type="CDD" id="cd02573">
    <property type="entry name" value="PseudoU_synth_EcTruB"/>
    <property type="match status" value="1"/>
</dbReference>
<feature type="domain" description="Pseudouridine synthase II N-terminal" evidence="6">
    <location>
        <begin position="31"/>
        <end position="179"/>
    </location>
</feature>
<dbReference type="PANTHER" id="PTHR13767">
    <property type="entry name" value="TRNA-PSEUDOURIDINE SYNTHASE"/>
    <property type="match status" value="1"/>
</dbReference>
<dbReference type="GO" id="GO:0003723">
    <property type="term" value="F:RNA binding"/>
    <property type="evidence" value="ECO:0007669"/>
    <property type="project" value="InterPro"/>
</dbReference>
<evidence type="ECO:0000259" key="7">
    <source>
        <dbReference type="Pfam" id="PF09157"/>
    </source>
</evidence>
<dbReference type="InterPro" id="IPR020103">
    <property type="entry name" value="PsdUridine_synth_cat_dom_sf"/>
</dbReference>
<evidence type="ECO:0000313" key="10">
    <source>
        <dbReference type="Proteomes" id="UP000248795"/>
    </source>
</evidence>
<dbReference type="Gene3D" id="2.30.130.10">
    <property type="entry name" value="PUA domain"/>
    <property type="match status" value="1"/>
</dbReference>
<dbReference type="InterPro" id="IPR002501">
    <property type="entry name" value="PsdUridine_synth_N"/>
</dbReference>
<dbReference type="InterPro" id="IPR015240">
    <property type="entry name" value="tRNA_sdUridine_synth_fam1_C"/>
</dbReference>
<feature type="active site" description="Nucleophile" evidence="5">
    <location>
        <position position="46"/>
    </location>
</feature>
<keyword evidence="4 5" id="KW-0413">Isomerase</keyword>
<keyword evidence="10" id="KW-1185">Reference proteome</keyword>
<dbReference type="InterPro" id="IPR014780">
    <property type="entry name" value="tRNA_psdUridine_synth_TruB"/>
</dbReference>
<evidence type="ECO:0000256" key="5">
    <source>
        <dbReference type="HAMAP-Rule" id="MF_01080"/>
    </source>
</evidence>
<dbReference type="InterPro" id="IPR032819">
    <property type="entry name" value="TruB_C"/>
</dbReference>